<dbReference type="GO" id="GO:0004016">
    <property type="term" value="F:adenylate cyclase activity"/>
    <property type="evidence" value="ECO:0007669"/>
    <property type="project" value="TreeGrafter"/>
</dbReference>
<evidence type="ECO:0000313" key="7">
    <source>
        <dbReference type="Proteomes" id="UP000693970"/>
    </source>
</evidence>
<name>A0A9K3KQG0_9STRA</name>
<organism evidence="6 7">
    <name type="scientific">Nitzschia inconspicua</name>
    <dbReference type="NCBI Taxonomy" id="303405"/>
    <lineage>
        <taxon>Eukaryota</taxon>
        <taxon>Sar</taxon>
        <taxon>Stramenopiles</taxon>
        <taxon>Ochrophyta</taxon>
        <taxon>Bacillariophyta</taxon>
        <taxon>Bacillariophyceae</taxon>
        <taxon>Bacillariophycidae</taxon>
        <taxon>Bacillariales</taxon>
        <taxon>Bacillariaceae</taxon>
        <taxon>Nitzschia</taxon>
    </lineage>
</organism>
<feature type="compositionally biased region" description="Low complexity" evidence="3">
    <location>
        <begin position="151"/>
        <end position="160"/>
    </location>
</feature>
<evidence type="ECO:0000256" key="3">
    <source>
        <dbReference type="SAM" id="MobiDB-lite"/>
    </source>
</evidence>
<keyword evidence="1" id="KW-0547">Nucleotide-binding</keyword>
<evidence type="ECO:0000256" key="4">
    <source>
        <dbReference type="SAM" id="Phobius"/>
    </source>
</evidence>
<dbReference type="GO" id="GO:0000166">
    <property type="term" value="F:nucleotide binding"/>
    <property type="evidence" value="ECO:0007669"/>
    <property type="project" value="UniProtKB-KW"/>
</dbReference>
<evidence type="ECO:0000259" key="5">
    <source>
        <dbReference type="PROSITE" id="PS50125"/>
    </source>
</evidence>
<dbReference type="CDD" id="cd07302">
    <property type="entry name" value="CHD"/>
    <property type="match status" value="1"/>
</dbReference>
<dbReference type="PANTHER" id="PTHR11920:SF335">
    <property type="entry name" value="GUANYLATE CYCLASE"/>
    <property type="match status" value="1"/>
</dbReference>
<feature type="region of interest" description="Disordered" evidence="3">
    <location>
        <begin position="121"/>
        <end position="192"/>
    </location>
</feature>
<accession>A0A9K3KQG0</accession>
<dbReference type="AlphaFoldDB" id="A0A9K3KQG0"/>
<dbReference type="GO" id="GO:0005886">
    <property type="term" value="C:plasma membrane"/>
    <property type="evidence" value="ECO:0007669"/>
    <property type="project" value="TreeGrafter"/>
</dbReference>
<feature type="compositionally biased region" description="Basic residues" evidence="3">
    <location>
        <begin position="1"/>
        <end position="14"/>
    </location>
</feature>
<comment type="caution">
    <text evidence="6">The sequence shown here is derived from an EMBL/GenBank/DDBJ whole genome shotgun (WGS) entry which is preliminary data.</text>
</comment>
<keyword evidence="7" id="KW-1185">Reference proteome</keyword>
<keyword evidence="4" id="KW-0472">Membrane</keyword>
<dbReference type="InterPro" id="IPR001054">
    <property type="entry name" value="A/G_cyclase"/>
</dbReference>
<feature type="transmembrane region" description="Helical" evidence="4">
    <location>
        <begin position="53"/>
        <end position="72"/>
    </location>
</feature>
<feature type="region of interest" description="Disordered" evidence="3">
    <location>
        <begin position="1"/>
        <end position="30"/>
    </location>
</feature>
<feature type="compositionally biased region" description="Acidic residues" evidence="3">
    <location>
        <begin position="175"/>
        <end position="191"/>
    </location>
</feature>
<dbReference type="GO" id="GO:0004383">
    <property type="term" value="F:guanylate cyclase activity"/>
    <property type="evidence" value="ECO:0007669"/>
    <property type="project" value="TreeGrafter"/>
</dbReference>
<evidence type="ECO:0000256" key="1">
    <source>
        <dbReference type="ARBA" id="ARBA00022741"/>
    </source>
</evidence>
<proteinExistence type="predicted"/>
<gene>
    <name evidence="6" type="ORF">IV203_015985</name>
</gene>
<dbReference type="OrthoDB" id="60033at2759"/>
<keyword evidence="4" id="KW-0812">Transmembrane</keyword>
<reference evidence="6" key="2">
    <citation type="submission" date="2021-04" db="EMBL/GenBank/DDBJ databases">
        <authorList>
            <person name="Podell S."/>
        </authorList>
    </citation>
    <scope>NUCLEOTIDE SEQUENCE</scope>
    <source>
        <strain evidence="6">Hildebrandi</strain>
    </source>
</reference>
<evidence type="ECO:0000313" key="6">
    <source>
        <dbReference type="EMBL" id="KAG7347280.1"/>
    </source>
</evidence>
<sequence>MYRRRHPPPMRRHGGTTTSRTNNQDDDDDNEDDGFSFLGYHRHHQQKPFLRRIFLGLWFLLVAVIATALVHQELSSAPDCWEQGLYFGSIALALVILLGLAFLLYDKGNAHNAIVPSSIDDDASHQPIQHQQGHNSTNLSKVDNSILNGRTSSDTTRTTLPPTPPPPSARKGGSDEETNNNENDDFEDDDGVSIVTPTITATTTHRDNTTSSSPTTTTAAVAEYFPSTTILFADIVGFTAWSSIRDPYQVFTLLETIYDAFDSMAEQKSVFKVETIGDCWVGATGIPKPQKDHAVIMATFSRRCLDKVLTLLGELEETLGPGTSDLGMRFGLHSGPIIGGMLRGSKCRYQLFGDTMNVASRIESTSVKNKIHLSEQTADSLMSAGKGDWIERRSRKILAKGKGELQTFWLTTDGPKHLSPQVKMALPAISKFLQKAKIEPAFCEKKIVGDVKGRVERLVDYNVKVMERLLKRVTASRRHNHGEALFFVEQVVASYSPGTILKEAQGDVPFLPGWKRYNDPTDDVGLEQVVTRQLHLLVSKIAESYRDLPFHCFEHASHTTLSVTKLLASLEATLAAFGSQDTENWDNRVNKRVCEMLTHPMSQFTLFFASMIHDAEYEVPNFQLVKEGSDIAKTYKNKSCAEQNSIHSAWKLLMQPCFRELRACLFQSREELQLFRSLLVKSVMATDIWDMEQVSDRECRWEQVLDALQQGPEADEKGVDELASRKAALVAEYLIQISDVSHTTQHSNVYEKWNKLLFKEMFLGYKTGRGFNNPTDTWYNGELKFFDGHVIPLAKRLCECHVFRASAEICLTNAINNRRKWEEKGNSTMQEYLTLYDTKSAIATSISDQVRRVPSTCSHIKQGEEEN</sequence>
<dbReference type="Proteomes" id="UP000693970">
    <property type="component" value="Unassembled WGS sequence"/>
</dbReference>
<reference evidence="6" key="1">
    <citation type="journal article" date="2021" name="Sci. Rep.">
        <title>Diploid genomic architecture of Nitzschia inconspicua, an elite biomass production diatom.</title>
        <authorList>
            <person name="Oliver A."/>
            <person name="Podell S."/>
            <person name="Pinowska A."/>
            <person name="Traller J.C."/>
            <person name="Smith S.R."/>
            <person name="McClure R."/>
            <person name="Beliaev A."/>
            <person name="Bohutskyi P."/>
            <person name="Hill E.A."/>
            <person name="Rabines A."/>
            <person name="Zheng H."/>
            <person name="Allen L.Z."/>
            <person name="Kuo A."/>
            <person name="Grigoriev I.V."/>
            <person name="Allen A.E."/>
            <person name="Hazlebeck D."/>
            <person name="Allen E.E."/>
        </authorList>
    </citation>
    <scope>NUCLEOTIDE SEQUENCE</scope>
    <source>
        <strain evidence="6">Hildebrandi</strain>
    </source>
</reference>
<dbReference type="GO" id="GO:0035556">
    <property type="term" value="P:intracellular signal transduction"/>
    <property type="evidence" value="ECO:0007669"/>
    <property type="project" value="InterPro"/>
</dbReference>
<feature type="domain" description="Guanylate cyclase" evidence="5">
    <location>
        <begin position="229"/>
        <end position="363"/>
    </location>
</feature>
<dbReference type="PROSITE" id="PS50125">
    <property type="entry name" value="GUANYLATE_CYCLASE_2"/>
    <property type="match status" value="1"/>
</dbReference>
<dbReference type="SMART" id="SM00044">
    <property type="entry name" value="CYCc"/>
    <property type="match status" value="1"/>
</dbReference>
<dbReference type="Pfam" id="PF00233">
    <property type="entry name" value="PDEase_I"/>
    <property type="match status" value="1"/>
</dbReference>
<evidence type="ECO:0000256" key="2">
    <source>
        <dbReference type="ARBA" id="ARBA00023239"/>
    </source>
</evidence>
<dbReference type="Pfam" id="PF00211">
    <property type="entry name" value="Guanylate_cyc"/>
    <property type="match status" value="1"/>
</dbReference>
<dbReference type="GO" id="GO:0004114">
    <property type="term" value="F:3',5'-cyclic-nucleotide phosphodiesterase activity"/>
    <property type="evidence" value="ECO:0007669"/>
    <property type="project" value="InterPro"/>
</dbReference>
<keyword evidence="4" id="KW-1133">Transmembrane helix</keyword>
<dbReference type="GO" id="GO:0001653">
    <property type="term" value="F:peptide receptor activity"/>
    <property type="evidence" value="ECO:0007669"/>
    <property type="project" value="TreeGrafter"/>
</dbReference>
<dbReference type="InterPro" id="IPR050401">
    <property type="entry name" value="Cyclic_nucleotide_synthase"/>
</dbReference>
<feature type="compositionally biased region" description="Polar residues" evidence="3">
    <location>
        <begin position="126"/>
        <end position="150"/>
    </location>
</feature>
<dbReference type="EMBL" id="JAGRRH010000020">
    <property type="protein sequence ID" value="KAG7347280.1"/>
    <property type="molecule type" value="Genomic_DNA"/>
</dbReference>
<keyword evidence="2" id="KW-0456">Lyase</keyword>
<dbReference type="InterPro" id="IPR002073">
    <property type="entry name" value="PDEase_catalytic_dom"/>
</dbReference>
<feature type="transmembrane region" description="Helical" evidence="4">
    <location>
        <begin position="84"/>
        <end position="105"/>
    </location>
</feature>
<dbReference type="PANTHER" id="PTHR11920">
    <property type="entry name" value="GUANYLYL CYCLASE"/>
    <property type="match status" value="1"/>
</dbReference>
<protein>
    <submittedName>
        <fullName evidence="6">Adenylate/guanylate cyclase</fullName>
    </submittedName>
</protein>
<dbReference type="GO" id="GO:0007168">
    <property type="term" value="P:receptor guanylyl cyclase signaling pathway"/>
    <property type="evidence" value="ECO:0007669"/>
    <property type="project" value="TreeGrafter"/>
</dbReference>